<organism evidence="1 2">
    <name type="scientific">Roridomyces roridus</name>
    <dbReference type="NCBI Taxonomy" id="1738132"/>
    <lineage>
        <taxon>Eukaryota</taxon>
        <taxon>Fungi</taxon>
        <taxon>Dikarya</taxon>
        <taxon>Basidiomycota</taxon>
        <taxon>Agaricomycotina</taxon>
        <taxon>Agaricomycetes</taxon>
        <taxon>Agaricomycetidae</taxon>
        <taxon>Agaricales</taxon>
        <taxon>Marasmiineae</taxon>
        <taxon>Mycenaceae</taxon>
        <taxon>Roridomyces</taxon>
    </lineage>
</organism>
<reference evidence="1" key="1">
    <citation type="submission" date="2023-03" db="EMBL/GenBank/DDBJ databases">
        <title>Massive genome expansion in bonnet fungi (Mycena s.s.) driven by repeated elements and novel gene families across ecological guilds.</title>
        <authorList>
            <consortium name="Lawrence Berkeley National Laboratory"/>
            <person name="Harder C.B."/>
            <person name="Miyauchi S."/>
            <person name="Viragh M."/>
            <person name="Kuo A."/>
            <person name="Thoen E."/>
            <person name="Andreopoulos B."/>
            <person name="Lu D."/>
            <person name="Skrede I."/>
            <person name="Drula E."/>
            <person name="Henrissat B."/>
            <person name="Morin E."/>
            <person name="Kohler A."/>
            <person name="Barry K."/>
            <person name="LaButti K."/>
            <person name="Morin E."/>
            <person name="Salamov A."/>
            <person name="Lipzen A."/>
            <person name="Mereny Z."/>
            <person name="Hegedus B."/>
            <person name="Baldrian P."/>
            <person name="Stursova M."/>
            <person name="Weitz H."/>
            <person name="Taylor A."/>
            <person name="Grigoriev I.V."/>
            <person name="Nagy L.G."/>
            <person name="Martin F."/>
            <person name="Kauserud H."/>
        </authorList>
    </citation>
    <scope>NUCLEOTIDE SEQUENCE</scope>
    <source>
        <strain evidence="1">9284</strain>
    </source>
</reference>
<dbReference type="AlphaFoldDB" id="A0AAD7B0X4"/>
<accession>A0AAD7B0X4</accession>
<gene>
    <name evidence="1" type="ORF">FB45DRAFT_1040800</name>
</gene>
<name>A0AAD7B0X4_9AGAR</name>
<keyword evidence="2" id="KW-1185">Reference proteome</keyword>
<dbReference type="Proteomes" id="UP001221142">
    <property type="component" value="Unassembled WGS sequence"/>
</dbReference>
<dbReference type="EMBL" id="JARKIF010000054">
    <property type="protein sequence ID" value="KAJ7606853.1"/>
    <property type="molecule type" value="Genomic_DNA"/>
</dbReference>
<sequence>MLPTKTKKFPASRRENVWCKILDPDADDIFAASAYSQHWPHTWQTPDTPTNQLLNEFDAAAPAGLKAFEAIAKLSRRLIRIDVAVTSKRGMLLDILEPLSSEYDCLVGAVLQGLSSLAHYLLLRRVPLKDYHSRPRFPIVDLDETVGDWERALAEMEIHANAITKRWPEVIDVLRTKLETLSEPQPLFSWLRWTNPQNVKSDIAELTNDLSKMVQTCTSEVVELMQAYAAVDLAFQKVRRSASANNLYTIGFALRELIRLDSAVVRYRAGFWIMSRLAVEQHEEDEMEKSPLRDLLIVESDYLFEHSPRPENLWWLKSYQLHF</sequence>
<evidence type="ECO:0000313" key="2">
    <source>
        <dbReference type="Proteomes" id="UP001221142"/>
    </source>
</evidence>
<evidence type="ECO:0000313" key="1">
    <source>
        <dbReference type="EMBL" id="KAJ7606853.1"/>
    </source>
</evidence>
<proteinExistence type="predicted"/>
<comment type="caution">
    <text evidence="1">The sequence shown here is derived from an EMBL/GenBank/DDBJ whole genome shotgun (WGS) entry which is preliminary data.</text>
</comment>
<protein>
    <submittedName>
        <fullName evidence="1">Uncharacterized protein</fullName>
    </submittedName>
</protein>